<evidence type="ECO:0000259" key="1">
    <source>
        <dbReference type="Pfam" id="PF13088"/>
    </source>
</evidence>
<accession>A0A975C2K5</accession>
<dbReference type="Pfam" id="PF13088">
    <property type="entry name" value="BNR_2"/>
    <property type="match status" value="1"/>
</dbReference>
<reference evidence="2" key="1">
    <citation type="submission" date="2020-09" db="EMBL/GenBank/DDBJ databases">
        <title>Brevundimonas sp. LVF2 isolated from a puddle in Goettingen, Germany.</title>
        <authorList>
            <person name="Friedrich I."/>
            <person name="Klassen A."/>
            <person name="Hannes N."/>
            <person name="Schneider D."/>
            <person name="Hertel R."/>
            <person name="Daniel R."/>
        </authorList>
    </citation>
    <scope>NUCLEOTIDE SEQUENCE</scope>
    <source>
        <strain evidence="2">LVF2</strain>
    </source>
</reference>
<dbReference type="PANTHER" id="PTHR43752">
    <property type="entry name" value="BNR/ASP-BOX REPEAT FAMILY PROTEIN"/>
    <property type="match status" value="1"/>
</dbReference>
<dbReference type="Gene3D" id="2.120.10.10">
    <property type="match status" value="1"/>
</dbReference>
<keyword evidence="3" id="KW-1185">Reference proteome</keyword>
<dbReference type="CDD" id="cd15482">
    <property type="entry name" value="Sialidase_non-viral"/>
    <property type="match status" value="1"/>
</dbReference>
<proteinExistence type="predicted"/>
<dbReference type="EMBL" id="CP062222">
    <property type="protein sequence ID" value="QTC92698.1"/>
    <property type="molecule type" value="Genomic_DNA"/>
</dbReference>
<evidence type="ECO:0000313" key="3">
    <source>
        <dbReference type="Proteomes" id="UP000663918"/>
    </source>
</evidence>
<protein>
    <submittedName>
        <fullName evidence="2">Exo-alpha-sialidase</fullName>
    </submittedName>
</protein>
<name>A0A975C2K5_9CAUL</name>
<dbReference type="InterPro" id="IPR036278">
    <property type="entry name" value="Sialidase_sf"/>
</dbReference>
<dbReference type="RefSeq" id="WP_207931978.1">
    <property type="nucleotide sequence ID" value="NZ_CP062222.1"/>
</dbReference>
<organism evidence="2 3">
    <name type="scientific">Brevundimonas goettingensis</name>
    <dbReference type="NCBI Taxonomy" id="2774190"/>
    <lineage>
        <taxon>Bacteria</taxon>
        <taxon>Pseudomonadati</taxon>
        <taxon>Pseudomonadota</taxon>
        <taxon>Alphaproteobacteria</taxon>
        <taxon>Caulobacterales</taxon>
        <taxon>Caulobacteraceae</taxon>
        <taxon>Brevundimonas</taxon>
    </lineage>
</organism>
<dbReference type="KEGG" id="bgoe:IFJ75_07510"/>
<evidence type="ECO:0000313" key="2">
    <source>
        <dbReference type="EMBL" id="QTC92698.1"/>
    </source>
</evidence>
<dbReference type="SUPFAM" id="SSF50939">
    <property type="entry name" value="Sialidases"/>
    <property type="match status" value="1"/>
</dbReference>
<dbReference type="AlphaFoldDB" id="A0A975C2K5"/>
<feature type="domain" description="Sialidase" evidence="1">
    <location>
        <begin position="60"/>
        <end position="344"/>
    </location>
</feature>
<dbReference type="PANTHER" id="PTHR43752:SF2">
    <property type="entry name" value="BNR_ASP-BOX REPEAT FAMILY PROTEIN"/>
    <property type="match status" value="1"/>
</dbReference>
<dbReference type="Proteomes" id="UP000663918">
    <property type="component" value="Chromosome"/>
</dbReference>
<gene>
    <name evidence="2" type="ORF">IFJ75_07510</name>
</gene>
<sequence length="363" mass="38557">MKPSRRGLAALLAGGGVLATVRSVRAETPSALLSLGFIEDAPPYPEAHASTIVEIGAGVLGAAWFGGTKERNPDVEIWFARCEGGRWGRPVSVANGVQSDGTRHPTWNPVLFQPPGQPLILFYKVGPTPQDWWGMVMTSGDGGRTWSPPRRLPEGILGPIKNKPVLLADGAWLSPSSVEAGEGVGANAGAGWSLHFERSADQGQSWTKSDPVPSPLNIDAIQPSVLIHKDGQLQAVARTRQGALASTWSQDGGRTWSPLGAVDLPNPNSGTDAVTLADGRQLIVYNPTAHAAATPGKGPRWPLAVALSDDGVSWRRVLTLETEPLTSGYAYPAVIQTADGLVHMTWTWDRKRIRHAVVDPAGL</sequence>
<dbReference type="InterPro" id="IPR011040">
    <property type="entry name" value="Sialidase"/>
</dbReference>